<dbReference type="EMBL" id="CAICTM010000874">
    <property type="protein sequence ID" value="CAB9517714.1"/>
    <property type="molecule type" value="Genomic_DNA"/>
</dbReference>
<gene>
    <name evidence="2" type="ORF">SEMRO_875_G214380.1</name>
</gene>
<evidence type="ECO:0000313" key="3">
    <source>
        <dbReference type="Proteomes" id="UP001153069"/>
    </source>
</evidence>
<feature type="domain" description="DUF6824" evidence="1">
    <location>
        <begin position="23"/>
        <end position="105"/>
    </location>
</feature>
<sequence>MAPQSKNGLDLSKPIGTKPGFHDVVIFRGGGTNHHPGSKAWRAMVDERKMDYIYAKTQKQKRAIVMECIHEHEASGGRYVGQYEGVYYVATEKKTYAKTIQRLRERSKEYQEKIEKMIPEEETKDLKASPASPTETILTQDDAEELCGLFPVNDTPLNCLFHMPAAFDDGLLHFYPVDFPVDFACDSAAVVVSDDDDMSTGTDFSEV</sequence>
<dbReference type="Proteomes" id="UP001153069">
    <property type="component" value="Unassembled WGS sequence"/>
</dbReference>
<proteinExistence type="predicted"/>
<dbReference type="Pfam" id="PF20710">
    <property type="entry name" value="DUF6824"/>
    <property type="match status" value="1"/>
</dbReference>
<evidence type="ECO:0000259" key="1">
    <source>
        <dbReference type="Pfam" id="PF20710"/>
    </source>
</evidence>
<name>A0A9N8EFP0_9STRA</name>
<dbReference type="InterPro" id="IPR049227">
    <property type="entry name" value="DUF6824"/>
</dbReference>
<organism evidence="2 3">
    <name type="scientific">Seminavis robusta</name>
    <dbReference type="NCBI Taxonomy" id="568900"/>
    <lineage>
        <taxon>Eukaryota</taxon>
        <taxon>Sar</taxon>
        <taxon>Stramenopiles</taxon>
        <taxon>Ochrophyta</taxon>
        <taxon>Bacillariophyta</taxon>
        <taxon>Bacillariophyceae</taxon>
        <taxon>Bacillariophycidae</taxon>
        <taxon>Naviculales</taxon>
        <taxon>Naviculaceae</taxon>
        <taxon>Seminavis</taxon>
    </lineage>
</organism>
<protein>
    <recommendedName>
        <fullName evidence="1">DUF6824 domain-containing protein</fullName>
    </recommendedName>
</protein>
<keyword evidence="3" id="KW-1185">Reference proteome</keyword>
<comment type="caution">
    <text evidence="2">The sequence shown here is derived from an EMBL/GenBank/DDBJ whole genome shotgun (WGS) entry which is preliminary data.</text>
</comment>
<accession>A0A9N8EFP0</accession>
<dbReference type="AlphaFoldDB" id="A0A9N8EFP0"/>
<evidence type="ECO:0000313" key="2">
    <source>
        <dbReference type="EMBL" id="CAB9517714.1"/>
    </source>
</evidence>
<reference evidence="2" key="1">
    <citation type="submission" date="2020-06" db="EMBL/GenBank/DDBJ databases">
        <authorList>
            <consortium name="Plant Systems Biology data submission"/>
        </authorList>
    </citation>
    <scope>NUCLEOTIDE SEQUENCE</scope>
    <source>
        <strain evidence="2">D6</strain>
    </source>
</reference>